<keyword evidence="3" id="KW-1185">Reference proteome</keyword>
<dbReference type="RefSeq" id="WP_239678328.1">
    <property type="nucleotide sequence ID" value="NZ_CP070499.1"/>
</dbReference>
<dbReference type="InterPro" id="IPR046348">
    <property type="entry name" value="SIS_dom_sf"/>
</dbReference>
<dbReference type="InterPro" id="IPR035461">
    <property type="entry name" value="GmhA/DiaA"/>
</dbReference>
<dbReference type="Proteomes" id="UP000662857">
    <property type="component" value="Chromosome"/>
</dbReference>
<dbReference type="EMBL" id="CP070499">
    <property type="protein sequence ID" value="QSB16125.1"/>
    <property type="molecule type" value="Genomic_DNA"/>
</dbReference>
<feature type="domain" description="SIS" evidence="1">
    <location>
        <begin position="38"/>
        <end position="208"/>
    </location>
</feature>
<dbReference type="PROSITE" id="PS51464">
    <property type="entry name" value="SIS"/>
    <property type="match status" value="1"/>
</dbReference>
<dbReference type="Pfam" id="PF13580">
    <property type="entry name" value="SIS_2"/>
    <property type="match status" value="1"/>
</dbReference>
<reference evidence="2" key="1">
    <citation type="submission" date="2021-02" db="EMBL/GenBank/DDBJ databases">
        <title>Natrosporangium hydrolyticum gen. nov., sp. nov, a haloalkaliphilic actinobacterium from a soda solonchak soil.</title>
        <authorList>
            <person name="Sorokin D.Y."/>
            <person name="Khijniak T.V."/>
            <person name="Zakharycheva A.P."/>
            <person name="Boueva O.V."/>
            <person name="Ariskina E.V."/>
            <person name="Hahnke R.L."/>
            <person name="Bunk B."/>
            <person name="Sproer C."/>
            <person name="Schumann P."/>
            <person name="Evtushenko L.I."/>
            <person name="Kublanov I.V."/>
        </authorList>
    </citation>
    <scope>NUCLEOTIDE SEQUENCE</scope>
    <source>
        <strain evidence="2">DSM 106523</strain>
    </source>
</reference>
<dbReference type="KEGG" id="nhy:JQS43_07430"/>
<gene>
    <name evidence="2" type="ORF">JQS43_07430</name>
</gene>
<evidence type="ECO:0000259" key="1">
    <source>
        <dbReference type="PROSITE" id="PS51464"/>
    </source>
</evidence>
<evidence type="ECO:0000313" key="3">
    <source>
        <dbReference type="Proteomes" id="UP000662857"/>
    </source>
</evidence>
<protein>
    <submittedName>
        <fullName evidence="2">SIS domain-containing protein</fullName>
    </submittedName>
</protein>
<proteinExistence type="predicted"/>
<dbReference type="GO" id="GO:1901135">
    <property type="term" value="P:carbohydrate derivative metabolic process"/>
    <property type="evidence" value="ECO:0007669"/>
    <property type="project" value="InterPro"/>
</dbReference>
<dbReference type="SUPFAM" id="SSF53697">
    <property type="entry name" value="SIS domain"/>
    <property type="match status" value="1"/>
</dbReference>
<dbReference type="GO" id="GO:0097367">
    <property type="term" value="F:carbohydrate derivative binding"/>
    <property type="evidence" value="ECO:0007669"/>
    <property type="project" value="InterPro"/>
</dbReference>
<sequence length="208" mass="22184">MTRERDDQQVETLFARRHGPVDDLAADAETITRACAAMADRFRGGGTLFVFGNGTAATDAQHVAVEFVHPVIVGKPALPAISLTADIATLTEVANRDGFAEIFTHQLRRLAGPADIALGISVDGECENVRRGLNAARRLGLVTVALVGGTGGPIALDPAIDHVLLARSTDPRVVKEVQVTTYHLVWELVQLFLARTVATSEVVDERAA</sequence>
<dbReference type="PANTHER" id="PTHR30390:SF6">
    <property type="entry name" value="DNAA INITIATOR-ASSOCIATING PROTEIN DIAA"/>
    <property type="match status" value="1"/>
</dbReference>
<dbReference type="CDD" id="cd05006">
    <property type="entry name" value="SIS_GmhA"/>
    <property type="match status" value="1"/>
</dbReference>
<dbReference type="InterPro" id="IPR050099">
    <property type="entry name" value="SIS_GmhA/DiaA_subfam"/>
</dbReference>
<organism evidence="2 3">
    <name type="scientific">Natronosporangium hydrolyticum</name>
    <dbReference type="NCBI Taxonomy" id="2811111"/>
    <lineage>
        <taxon>Bacteria</taxon>
        <taxon>Bacillati</taxon>
        <taxon>Actinomycetota</taxon>
        <taxon>Actinomycetes</taxon>
        <taxon>Micromonosporales</taxon>
        <taxon>Micromonosporaceae</taxon>
        <taxon>Natronosporangium</taxon>
    </lineage>
</organism>
<dbReference type="AlphaFoldDB" id="A0A895YJF1"/>
<dbReference type="InterPro" id="IPR001347">
    <property type="entry name" value="SIS_dom"/>
</dbReference>
<evidence type="ECO:0000313" key="2">
    <source>
        <dbReference type="EMBL" id="QSB16125.1"/>
    </source>
</evidence>
<name>A0A895YJF1_9ACTN</name>
<dbReference type="Gene3D" id="3.40.50.10490">
    <property type="entry name" value="Glucose-6-phosphate isomerase like protein, domain 1"/>
    <property type="match status" value="1"/>
</dbReference>
<dbReference type="PANTHER" id="PTHR30390">
    <property type="entry name" value="SEDOHEPTULOSE 7-PHOSPHATE ISOMERASE / DNAA INITIATOR-ASSOCIATING FACTOR FOR REPLICATION INITIATION"/>
    <property type="match status" value="1"/>
</dbReference>
<accession>A0A895YJF1</accession>